<keyword evidence="6" id="KW-0547">Nucleotide-binding</keyword>
<sequence length="407" mass="46597">MFQKTRLRLTILNSIVFIIIIILLSRIIYFYTETQVYREVDESLLQQMDRGRLKLPPGEFLLGPGPSVIIWSPEQTILEPRLSDDNFFKVNENQFYPAQFDEIEEIRVQGATYRALSTKVDTEYGEMTIQFIRNVDAERVMLDQLFMILLVGGGLGSLVAIAAGYFLAGRALIPIRKSWEQQQRFVSDASHEIRTPLAVIQSRTDLLFQSPNATIQEKAVDVSIISKEVRRLNKLVNGLLTLTRTDSNQMEVKKANFFLDELIAEIVEHYADIASFQEKMMTKYVPEQIVFLGDKERIHQLLVILIDNALKFTHEGCEIHLSCTKNASFIQLVVEDNGQGIPQADISKIFDRFYQVEQSRTANEGSGLGLSIAKWIVETHQGTIKVTSEENKKTRFEINFPRNQKNK</sequence>
<dbReference type="Gene3D" id="3.30.565.10">
    <property type="entry name" value="Histidine kinase-like ATPase, C-terminal domain"/>
    <property type="match status" value="1"/>
</dbReference>
<dbReference type="Proteomes" id="UP000283095">
    <property type="component" value="Chromosome"/>
</dbReference>
<dbReference type="SMART" id="SM00387">
    <property type="entry name" value="HATPase_c"/>
    <property type="match status" value="1"/>
</dbReference>
<dbReference type="InterPro" id="IPR036097">
    <property type="entry name" value="HisK_dim/P_sf"/>
</dbReference>
<evidence type="ECO:0000256" key="8">
    <source>
        <dbReference type="ARBA" id="ARBA00022840"/>
    </source>
</evidence>
<dbReference type="InterPro" id="IPR003661">
    <property type="entry name" value="HisK_dim/P_dom"/>
</dbReference>
<dbReference type="KEGG" id="pasa:BAOM_5001"/>
<dbReference type="GO" id="GO:0005886">
    <property type="term" value="C:plasma membrane"/>
    <property type="evidence" value="ECO:0007669"/>
    <property type="project" value="UniProtKB-SubCell"/>
</dbReference>
<dbReference type="InterPro" id="IPR005467">
    <property type="entry name" value="His_kinase_dom"/>
</dbReference>
<reference evidence="10 11" key="1">
    <citation type="submission" date="2018-01" db="EMBL/GenBank/DDBJ databases">
        <title>Bacillus asahii Genome sequencing and assembly.</title>
        <authorList>
            <person name="Jiang H."/>
            <person name="Feng Y."/>
            <person name="Zhao F."/>
            <person name="Lin X."/>
        </authorList>
    </citation>
    <scope>NUCLEOTIDE SEQUENCE [LARGE SCALE GENOMIC DNA]</scope>
    <source>
        <strain evidence="10 11">OM18</strain>
    </source>
</reference>
<evidence type="ECO:0000313" key="11">
    <source>
        <dbReference type="Proteomes" id="UP000283095"/>
    </source>
</evidence>
<dbReference type="InterPro" id="IPR036890">
    <property type="entry name" value="HATPase_C_sf"/>
</dbReference>
<dbReference type="PRINTS" id="PR00344">
    <property type="entry name" value="BCTRLSENSOR"/>
</dbReference>
<dbReference type="GO" id="GO:0004721">
    <property type="term" value="F:phosphoprotein phosphatase activity"/>
    <property type="evidence" value="ECO:0007669"/>
    <property type="project" value="TreeGrafter"/>
</dbReference>
<dbReference type="FunFam" id="3.30.565.10:FF:000006">
    <property type="entry name" value="Sensor histidine kinase WalK"/>
    <property type="match status" value="1"/>
</dbReference>
<dbReference type="Gene3D" id="1.10.287.130">
    <property type="match status" value="1"/>
</dbReference>
<dbReference type="CDD" id="cd00075">
    <property type="entry name" value="HATPase"/>
    <property type="match status" value="1"/>
</dbReference>
<evidence type="ECO:0000256" key="5">
    <source>
        <dbReference type="ARBA" id="ARBA00022679"/>
    </source>
</evidence>
<dbReference type="FunFam" id="1.10.287.130:FF:000036">
    <property type="entry name" value="Two-component sensor histidine kinase"/>
    <property type="match status" value="1"/>
</dbReference>
<evidence type="ECO:0000256" key="4">
    <source>
        <dbReference type="ARBA" id="ARBA00022553"/>
    </source>
</evidence>
<dbReference type="InterPro" id="IPR003594">
    <property type="entry name" value="HATPase_dom"/>
</dbReference>
<evidence type="ECO:0000256" key="1">
    <source>
        <dbReference type="ARBA" id="ARBA00000085"/>
    </source>
</evidence>
<evidence type="ECO:0000313" key="10">
    <source>
        <dbReference type="EMBL" id="AZV45558.1"/>
    </source>
</evidence>
<protein>
    <recommendedName>
        <fullName evidence="3">histidine kinase</fullName>
        <ecNumber evidence="3">2.7.13.3</ecNumber>
    </recommendedName>
</protein>
<comment type="catalytic activity">
    <reaction evidence="1">
        <text>ATP + protein L-histidine = ADP + protein N-phospho-L-histidine.</text>
        <dbReference type="EC" id="2.7.13.3"/>
    </reaction>
</comment>
<dbReference type="PANTHER" id="PTHR45453">
    <property type="entry name" value="PHOSPHATE REGULON SENSOR PROTEIN PHOR"/>
    <property type="match status" value="1"/>
</dbReference>
<dbReference type="InterPro" id="IPR004358">
    <property type="entry name" value="Sig_transdc_His_kin-like_C"/>
</dbReference>
<keyword evidence="9" id="KW-0902">Two-component regulatory system</keyword>
<keyword evidence="7 10" id="KW-0418">Kinase</keyword>
<dbReference type="PANTHER" id="PTHR45453:SF1">
    <property type="entry name" value="PHOSPHATE REGULON SENSOR PROTEIN PHOR"/>
    <property type="match status" value="1"/>
</dbReference>
<dbReference type="InterPro" id="IPR050351">
    <property type="entry name" value="BphY/WalK/GraS-like"/>
</dbReference>
<evidence type="ECO:0000256" key="9">
    <source>
        <dbReference type="ARBA" id="ARBA00023012"/>
    </source>
</evidence>
<dbReference type="AlphaFoldDB" id="A0A3Q9RS28"/>
<dbReference type="SUPFAM" id="SSF55874">
    <property type="entry name" value="ATPase domain of HSP90 chaperone/DNA topoisomerase II/histidine kinase"/>
    <property type="match status" value="1"/>
</dbReference>
<dbReference type="OrthoDB" id="9813151at2"/>
<dbReference type="Pfam" id="PF02518">
    <property type="entry name" value="HATPase_c"/>
    <property type="match status" value="1"/>
</dbReference>
<keyword evidence="4" id="KW-0597">Phosphoprotein</keyword>
<dbReference type="Pfam" id="PF00512">
    <property type="entry name" value="HisKA"/>
    <property type="match status" value="1"/>
</dbReference>
<evidence type="ECO:0000256" key="2">
    <source>
        <dbReference type="ARBA" id="ARBA00004651"/>
    </source>
</evidence>
<accession>A0A3Q9RS28</accession>
<dbReference type="SUPFAM" id="SSF47384">
    <property type="entry name" value="Homodimeric domain of signal transducing histidine kinase"/>
    <property type="match status" value="1"/>
</dbReference>
<dbReference type="GO" id="GO:0005524">
    <property type="term" value="F:ATP binding"/>
    <property type="evidence" value="ECO:0007669"/>
    <property type="project" value="UniProtKB-KW"/>
</dbReference>
<dbReference type="EC" id="2.7.13.3" evidence="3"/>
<dbReference type="GO" id="GO:0016036">
    <property type="term" value="P:cellular response to phosphate starvation"/>
    <property type="evidence" value="ECO:0007669"/>
    <property type="project" value="TreeGrafter"/>
</dbReference>
<dbReference type="CDD" id="cd00082">
    <property type="entry name" value="HisKA"/>
    <property type="match status" value="1"/>
</dbReference>
<name>A0A3Q9RS28_9BACI</name>
<evidence type="ECO:0000256" key="7">
    <source>
        <dbReference type="ARBA" id="ARBA00022777"/>
    </source>
</evidence>
<keyword evidence="5" id="KW-0808">Transferase</keyword>
<proteinExistence type="predicted"/>
<dbReference type="SMART" id="SM00388">
    <property type="entry name" value="HisKA"/>
    <property type="match status" value="1"/>
</dbReference>
<evidence type="ECO:0000256" key="3">
    <source>
        <dbReference type="ARBA" id="ARBA00012438"/>
    </source>
</evidence>
<gene>
    <name evidence="10" type="ORF">BAOM_5001</name>
</gene>
<keyword evidence="8" id="KW-0067">ATP-binding</keyword>
<dbReference type="RefSeq" id="WP_127762313.1">
    <property type="nucleotide sequence ID" value="NZ_CP026095.1"/>
</dbReference>
<organism evidence="10 11">
    <name type="scientific">Peribacillus asahii</name>
    <dbReference type="NCBI Taxonomy" id="228899"/>
    <lineage>
        <taxon>Bacteria</taxon>
        <taxon>Bacillati</taxon>
        <taxon>Bacillota</taxon>
        <taxon>Bacilli</taxon>
        <taxon>Bacillales</taxon>
        <taxon>Bacillaceae</taxon>
        <taxon>Peribacillus</taxon>
    </lineage>
</organism>
<dbReference type="EMBL" id="CP026095">
    <property type="protein sequence ID" value="AZV45558.1"/>
    <property type="molecule type" value="Genomic_DNA"/>
</dbReference>
<evidence type="ECO:0000256" key="6">
    <source>
        <dbReference type="ARBA" id="ARBA00022741"/>
    </source>
</evidence>
<dbReference type="PROSITE" id="PS50109">
    <property type="entry name" value="HIS_KIN"/>
    <property type="match status" value="1"/>
</dbReference>
<comment type="subcellular location">
    <subcellularLocation>
        <location evidence="2">Cell membrane</location>
        <topology evidence="2">Multi-pass membrane protein</topology>
    </subcellularLocation>
</comment>
<dbReference type="GO" id="GO:0000155">
    <property type="term" value="F:phosphorelay sensor kinase activity"/>
    <property type="evidence" value="ECO:0007669"/>
    <property type="project" value="InterPro"/>
</dbReference>